<comment type="caution">
    <text evidence="2">The sequence shown here is derived from an EMBL/GenBank/DDBJ whole genome shotgun (WGS) entry which is preliminary data.</text>
</comment>
<name>A0A2V2ZKG3_9BACI</name>
<protein>
    <submittedName>
        <fullName evidence="2">Uncharacterized protein</fullName>
    </submittedName>
</protein>
<feature type="region of interest" description="Disordered" evidence="1">
    <location>
        <begin position="1"/>
        <end position="29"/>
    </location>
</feature>
<feature type="compositionally biased region" description="Basic and acidic residues" evidence="1">
    <location>
        <begin position="11"/>
        <end position="29"/>
    </location>
</feature>
<dbReference type="Proteomes" id="UP000247150">
    <property type="component" value="Unassembled WGS sequence"/>
</dbReference>
<evidence type="ECO:0000256" key="1">
    <source>
        <dbReference type="SAM" id="MobiDB-lite"/>
    </source>
</evidence>
<evidence type="ECO:0000313" key="3">
    <source>
        <dbReference type="Proteomes" id="UP000247150"/>
    </source>
</evidence>
<proteinExistence type="predicted"/>
<reference evidence="2 3" key="1">
    <citation type="submission" date="2018-05" db="EMBL/GenBank/DDBJ databases">
        <title>Freshwater and sediment microbial communities from various areas in North America, analyzing microbe dynamics in response to fracking.</title>
        <authorList>
            <person name="Lamendella R."/>
        </authorList>
    </citation>
    <scope>NUCLEOTIDE SEQUENCE [LARGE SCALE GENOMIC DNA]</scope>
    <source>
        <strain evidence="2 3">15_TX</strain>
    </source>
</reference>
<gene>
    <name evidence="2" type="ORF">DFO73_1153</name>
</gene>
<organism evidence="2 3">
    <name type="scientific">Cytobacillus oceanisediminis</name>
    <dbReference type="NCBI Taxonomy" id="665099"/>
    <lineage>
        <taxon>Bacteria</taxon>
        <taxon>Bacillati</taxon>
        <taxon>Bacillota</taxon>
        <taxon>Bacilli</taxon>
        <taxon>Bacillales</taxon>
        <taxon>Bacillaceae</taxon>
        <taxon>Cytobacillus</taxon>
    </lineage>
</organism>
<sequence length="109" mass="12706">MPRKSAAASQEEEKVKDTEGPAPASEKKEDEIAKLNRMLAAVLNYLSDDEVEEIDIEYLLTHTEGLREWWDQYRENNKKQIEEEIKKSLGSLSLEELESIREQIKEKKN</sequence>
<dbReference type="RefSeq" id="WP_110066945.1">
    <property type="nucleotide sequence ID" value="NZ_QGTW01000015.1"/>
</dbReference>
<dbReference type="OrthoDB" id="2736320at2"/>
<accession>A0A2V2ZKG3</accession>
<dbReference type="EMBL" id="QGTW01000015">
    <property type="protein sequence ID" value="PWW20429.1"/>
    <property type="molecule type" value="Genomic_DNA"/>
</dbReference>
<evidence type="ECO:0000313" key="2">
    <source>
        <dbReference type="EMBL" id="PWW20429.1"/>
    </source>
</evidence>
<dbReference type="AlphaFoldDB" id="A0A2V2ZKG3"/>